<name>A0ACC0V3D6_9HYPO</name>
<evidence type="ECO:0000313" key="1">
    <source>
        <dbReference type="EMBL" id="KAI9900213.1"/>
    </source>
</evidence>
<proteinExistence type="predicted"/>
<sequence>MADEYEKYAWKEREPGVWSRACDEAEIMYATVAKVWAGTGRKFFYMTGHVRLDITSYSSHEVDTALTKAWLALRYHHPTFAAQVVLDSTTMTFDKVYREEVGDWVQRTLVHVEDGQTGKEFSNSDPPAPDEATLFVTHPRKEEGVEEGAVIRRDLVFRSPHDIIDGVGTLQLFNKLASLIADALSNGSGWAAPKPDGSETKKLSPPFRVAANVPKQPSAGVQQRITDMAALATTPPPKVEVIGLPLIGEDNNAVVPGKHQRVDLTMGTDATQRLMTKAKEMGVTPTHLFHAAIAVVLRNMQERRDSARLVQYWSYTLVNDRPGCVAPYDGPEYADAVYHSVSGERLTVEMEVPAKSNSNDGDSSATKDDKGLFLRVTEQMRAFYQAVKDDKDHYAVAPYIATNATPALPPAHLLQPGGPTPPVPPPKKLPSVSISSLGRLDGVVAARQGGDVEVRDPWVTGEELGNGVGVFLGTHRGEMSLSAAYNDAWRGREEVLGYLGRCVGIVGEALDLDLLV</sequence>
<dbReference type="EMBL" id="CM047943">
    <property type="protein sequence ID" value="KAI9900213.1"/>
    <property type="molecule type" value="Genomic_DNA"/>
</dbReference>
<gene>
    <name evidence="1" type="ORF">N3K66_004475</name>
</gene>
<dbReference type="Proteomes" id="UP001163324">
    <property type="component" value="Chromosome 4"/>
</dbReference>
<organism evidence="1 2">
    <name type="scientific">Trichothecium roseum</name>
    <dbReference type="NCBI Taxonomy" id="47278"/>
    <lineage>
        <taxon>Eukaryota</taxon>
        <taxon>Fungi</taxon>
        <taxon>Dikarya</taxon>
        <taxon>Ascomycota</taxon>
        <taxon>Pezizomycotina</taxon>
        <taxon>Sordariomycetes</taxon>
        <taxon>Hypocreomycetidae</taxon>
        <taxon>Hypocreales</taxon>
        <taxon>Hypocreales incertae sedis</taxon>
        <taxon>Trichothecium</taxon>
    </lineage>
</organism>
<comment type="caution">
    <text evidence="1">The sequence shown here is derived from an EMBL/GenBank/DDBJ whole genome shotgun (WGS) entry which is preliminary data.</text>
</comment>
<protein>
    <submittedName>
        <fullName evidence="1">Uncharacterized protein</fullName>
    </submittedName>
</protein>
<evidence type="ECO:0000313" key="2">
    <source>
        <dbReference type="Proteomes" id="UP001163324"/>
    </source>
</evidence>
<accession>A0ACC0V3D6</accession>
<keyword evidence="2" id="KW-1185">Reference proteome</keyword>
<reference evidence="1" key="1">
    <citation type="submission" date="2022-10" db="EMBL/GenBank/DDBJ databases">
        <title>Complete Genome of Trichothecium roseum strain YXFP-22015, a Plant Pathogen Isolated from Citrus.</title>
        <authorList>
            <person name="Wang Y."/>
            <person name="Zhu L."/>
        </authorList>
    </citation>
    <scope>NUCLEOTIDE SEQUENCE</scope>
    <source>
        <strain evidence="1">YXFP-22015</strain>
    </source>
</reference>